<dbReference type="GO" id="GO:0044781">
    <property type="term" value="P:bacterial-type flagellum organization"/>
    <property type="evidence" value="ECO:0007669"/>
    <property type="project" value="UniProtKB-UniRule"/>
</dbReference>
<dbReference type="Pfam" id="PF13860">
    <property type="entry name" value="FlgD_ig"/>
    <property type="match status" value="1"/>
</dbReference>
<dbReference type="InterPro" id="IPR005648">
    <property type="entry name" value="FlgD"/>
</dbReference>
<proteinExistence type="inferred from homology"/>
<protein>
    <recommendedName>
        <fullName evidence="2 5">Basal-body rod modification protein FlgD</fullName>
    </recommendedName>
</protein>
<dbReference type="RefSeq" id="WP_189632964.1">
    <property type="nucleotide sequence ID" value="NZ_BMYQ01000002.1"/>
</dbReference>
<evidence type="ECO:0000313" key="8">
    <source>
        <dbReference type="Proteomes" id="UP000628984"/>
    </source>
</evidence>
<dbReference type="Gene3D" id="2.30.30.910">
    <property type="match status" value="1"/>
</dbReference>
<reference evidence="7" key="2">
    <citation type="submission" date="2020-09" db="EMBL/GenBank/DDBJ databases">
        <authorList>
            <person name="Sun Q."/>
            <person name="Kim S."/>
        </authorList>
    </citation>
    <scope>NUCLEOTIDE SEQUENCE</scope>
    <source>
        <strain evidence="7">KCTC 23714</strain>
    </source>
</reference>
<comment type="similarity">
    <text evidence="1 5">Belongs to the FlgD family.</text>
</comment>
<keyword evidence="3 5" id="KW-1005">Bacterial flagellum biogenesis</keyword>
<name>A0A918IRT5_9RHOB</name>
<dbReference type="InterPro" id="IPR025965">
    <property type="entry name" value="FlgD/Vpr_Ig-like"/>
</dbReference>
<reference evidence="7" key="1">
    <citation type="journal article" date="2014" name="Int. J. Syst. Evol. Microbiol.">
        <title>Complete genome sequence of Corynebacterium casei LMG S-19264T (=DSM 44701T), isolated from a smear-ripened cheese.</title>
        <authorList>
            <consortium name="US DOE Joint Genome Institute (JGI-PGF)"/>
            <person name="Walter F."/>
            <person name="Albersmeier A."/>
            <person name="Kalinowski J."/>
            <person name="Ruckert C."/>
        </authorList>
    </citation>
    <scope>NUCLEOTIDE SEQUENCE</scope>
    <source>
        <strain evidence="7">KCTC 23714</strain>
    </source>
</reference>
<keyword evidence="8" id="KW-1185">Reference proteome</keyword>
<dbReference type="Proteomes" id="UP000628984">
    <property type="component" value="Unassembled WGS sequence"/>
</dbReference>
<gene>
    <name evidence="7" type="ORF">GCM10011452_12350</name>
</gene>
<comment type="function">
    <text evidence="4 5">Required for flagellar hook formation. May act as a scaffolding protein.</text>
</comment>
<accession>A0A918IRT5</accession>
<sequence length="215" mass="22897">MDIPATAATPQAAATRSRGSLTSDFDTFLTLMTTQLQHQDPLKPVDSTEYLSQLASFSTVEQQSYTNNLLETLIASFGGMGLSQAAAWVGREARGIMPAHVAGPEAIPIFPSISPSADRAVLVVRNEAGDVVNRIDLAVGKTEFSWLPQDMTGAELPEGLYSFEVENYQGDMQQTSSAVELYGRVTEVRALPGGMVLMVDGGRELAAGSLTAIRG</sequence>
<feature type="domain" description="FlgD/Vpr Ig-like" evidence="6">
    <location>
        <begin position="113"/>
        <end position="170"/>
    </location>
</feature>
<dbReference type="Gene3D" id="2.60.40.4070">
    <property type="match status" value="1"/>
</dbReference>
<evidence type="ECO:0000256" key="3">
    <source>
        <dbReference type="ARBA" id="ARBA00022795"/>
    </source>
</evidence>
<evidence type="ECO:0000256" key="2">
    <source>
        <dbReference type="ARBA" id="ARBA00016013"/>
    </source>
</evidence>
<comment type="caution">
    <text evidence="7">The sequence shown here is derived from an EMBL/GenBank/DDBJ whole genome shotgun (WGS) entry which is preliminary data.</text>
</comment>
<evidence type="ECO:0000256" key="4">
    <source>
        <dbReference type="ARBA" id="ARBA00024746"/>
    </source>
</evidence>
<dbReference type="Pfam" id="PF03963">
    <property type="entry name" value="FlgD"/>
    <property type="match status" value="1"/>
</dbReference>
<evidence type="ECO:0000313" key="7">
    <source>
        <dbReference type="EMBL" id="GGW25863.1"/>
    </source>
</evidence>
<evidence type="ECO:0000256" key="1">
    <source>
        <dbReference type="ARBA" id="ARBA00010577"/>
    </source>
</evidence>
<dbReference type="AlphaFoldDB" id="A0A918IRT5"/>
<evidence type="ECO:0000259" key="6">
    <source>
        <dbReference type="Pfam" id="PF13860"/>
    </source>
</evidence>
<evidence type="ECO:0000256" key="5">
    <source>
        <dbReference type="RuleBase" id="RU362076"/>
    </source>
</evidence>
<dbReference type="EMBL" id="BMYQ01000002">
    <property type="protein sequence ID" value="GGW25863.1"/>
    <property type="molecule type" value="Genomic_DNA"/>
</dbReference>
<organism evidence="7 8">
    <name type="scientific">Gemmobacter lanyuensis</name>
    <dbReference type="NCBI Taxonomy" id="1054497"/>
    <lineage>
        <taxon>Bacteria</taxon>
        <taxon>Pseudomonadati</taxon>
        <taxon>Pseudomonadota</taxon>
        <taxon>Alphaproteobacteria</taxon>
        <taxon>Rhodobacterales</taxon>
        <taxon>Paracoccaceae</taxon>
        <taxon>Gemmobacter</taxon>
    </lineage>
</organism>